<keyword evidence="2" id="KW-1185">Reference proteome</keyword>
<dbReference type="EMBL" id="SJPG01000001">
    <property type="protein sequence ID" value="TWT61656.1"/>
    <property type="molecule type" value="Genomic_DNA"/>
</dbReference>
<dbReference type="Gene3D" id="1.10.1740.10">
    <property type="match status" value="1"/>
</dbReference>
<gene>
    <name evidence="1" type="ORF">Pan54_23930</name>
</gene>
<evidence type="ECO:0000313" key="2">
    <source>
        <dbReference type="Proteomes" id="UP000316095"/>
    </source>
</evidence>
<dbReference type="InterPro" id="IPR013324">
    <property type="entry name" value="RNA_pol_sigma_r3/r4-like"/>
</dbReference>
<proteinExistence type="predicted"/>
<comment type="caution">
    <text evidence="1">The sequence shown here is derived from an EMBL/GenBank/DDBJ whole genome shotgun (WGS) entry which is preliminary data.</text>
</comment>
<dbReference type="InterPro" id="IPR014284">
    <property type="entry name" value="RNA_pol_sigma-70_dom"/>
</dbReference>
<protein>
    <submittedName>
        <fullName evidence="1">RNA polymerase sigma factor</fullName>
    </submittedName>
</protein>
<dbReference type="GO" id="GO:0006352">
    <property type="term" value="P:DNA-templated transcription initiation"/>
    <property type="evidence" value="ECO:0007669"/>
    <property type="project" value="InterPro"/>
</dbReference>
<accession>A0A5C5XEZ5</accession>
<dbReference type="SUPFAM" id="SSF88946">
    <property type="entry name" value="Sigma2 domain of RNA polymerase sigma factors"/>
    <property type="match status" value="1"/>
</dbReference>
<reference evidence="1 2" key="1">
    <citation type="submission" date="2019-02" db="EMBL/GenBank/DDBJ databases">
        <title>Deep-cultivation of Planctomycetes and their phenomic and genomic characterization uncovers novel biology.</title>
        <authorList>
            <person name="Wiegand S."/>
            <person name="Jogler M."/>
            <person name="Boedeker C."/>
            <person name="Pinto D."/>
            <person name="Vollmers J."/>
            <person name="Rivas-Marin E."/>
            <person name="Kohn T."/>
            <person name="Peeters S.H."/>
            <person name="Heuer A."/>
            <person name="Rast P."/>
            <person name="Oberbeckmann S."/>
            <person name="Bunk B."/>
            <person name="Jeske O."/>
            <person name="Meyerdierks A."/>
            <person name="Storesund J.E."/>
            <person name="Kallscheuer N."/>
            <person name="Luecker S."/>
            <person name="Lage O.M."/>
            <person name="Pohl T."/>
            <person name="Merkel B.J."/>
            <person name="Hornburger P."/>
            <person name="Mueller R.-W."/>
            <person name="Bruemmer F."/>
            <person name="Labrenz M."/>
            <person name="Spormann A.M."/>
            <person name="Op Den Camp H."/>
            <person name="Overmann J."/>
            <person name="Amann R."/>
            <person name="Jetten M.S.M."/>
            <person name="Mascher T."/>
            <person name="Medema M.H."/>
            <person name="Devos D.P."/>
            <person name="Kaster A.-K."/>
            <person name="Ovreas L."/>
            <person name="Rohde M."/>
            <person name="Galperin M.Y."/>
            <person name="Jogler C."/>
        </authorList>
    </citation>
    <scope>NUCLEOTIDE SEQUENCE [LARGE SCALE GENOMIC DNA]</scope>
    <source>
        <strain evidence="1 2">Pan54</strain>
    </source>
</reference>
<name>A0A5C5XEZ5_9PLAN</name>
<dbReference type="InterPro" id="IPR013325">
    <property type="entry name" value="RNA_pol_sigma_r2"/>
</dbReference>
<dbReference type="NCBIfam" id="TIGR02937">
    <property type="entry name" value="sigma70-ECF"/>
    <property type="match status" value="1"/>
</dbReference>
<dbReference type="AlphaFoldDB" id="A0A5C5XEZ5"/>
<dbReference type="SUPFAM" id="SSF88659">
    <property type="entry name" value="Sigma3 and sigma4 domains of RNA polymerase sigma factors"/>
    <property type="match status" value="1"/>
</dbReference>
<dbReference type="RefSeq" id="WP_146503617.1">
    <property type="nucleotide sequence ID" value="NZ_SJPG01000001.1"/>
</dbReference>
<organism evidence="1 2">
    <name type="scientific">Rubinisphaera italica</name>
    <dbReference type="NCBI Taxonomy" id="2527969"/>
    <lineage>
        <taxon>Bacteria</taxon>
        <taxon>Pseudomonadati</taxon>
        <taxon>Planctomycetota</taxon>
        <taxon>Planctomycetia</taxon>
        <taxon>Planctomycetales</taxon>
        <taxon>Planctomycetaceae</taxon>
        <taxon>Rubinisphaera</taxon>
    </lineage>
</organism>
<dbReference type="GO" id="GO:0003700">
    <property type="term" value="F:DNA-binding transcription factor activity"/>
    <property type="evidence" value="ECO:0007669"/>
    <property type="project" value="InterPro"/>
</dbReference>
<dbReference type="Proteomes" id="UP000316095">
    <property type="component" value="Unassembled WGS sequence"/>
</dbReference>
<sequence length="194" mass="22437">MNVANENERKLTDDKLFVLLQDAQRGDSSAQDAFFDAYETELLIAIRVRRTPLHRKIEETMDVCNSVVRRLISNWEKWSFPEFGAFRGTVRTIVERRIKRAIQRFMAEKEASEAAALLHGDSDNPQPKIESYEFVQFIRSKMTASEQAIFDAIHSKGMTYVELSKQYPVSASALRKQLSRAMERVTEELDLDEE</sequence>
<evidence type="ECO:0000313" key="1">
    <source>
        <dbReference type="EMBL" id="TWT61656.1"/>
    </source>
</evidence>